<sequence>RLAYHYLGSEQAPIYLREILGNIEFVLVDINPKKILAFDGEE</sequence>
<dbReference type="AlphaFoldDB" id="A0A381Y4V3"/>
<feature type="non-terminal residue" evidence="1">
    <location>
        <position position="1"/>
    </location>
</feature>
<reference evidence="1" key="1">
    <citation type="submission" date="2018-05" db="EMBL/GenBank/DDBJ databases">
        <authorList>
            <person name="Lanie J.A."/>
            <person name="Ng W.-L."/>
            <person name="Kazmierczak K.M."/>
            <person name="Andrzejewski T.M."/>
            <person name="Davidsen T.M."/>
            <person name="Wayne K.J."/>
            <person name="Tettelin H."/>
            <person name="Glass J.I."/>
            <person name="Rusch D."/>
            <person name="Podicherti R."/>
            <person name="Tsui H.-C.T."/>
            <person name="Winkler M.E."/>
        </authorList>
    </citation>
    <scope>NUCLEOTIDE SEQUENCE</scope>
</reference>
<evidence type="ECO:0000313" key="1">
    <source>
        <dbReference type="EMBL" id="SVA72119.1"/>
    </source>
</evidence>
<organism evidence="1">
    <name type="scientific">marine metagenome</name>
    <dbReference type="NCBI Taxonomy" id="408172"/>
    <lineage>
        <taxon>unclassified sequences</taxon>
        <taxon>metagenomes</taxon>
        <taxon>ecological metagenomes</taxon>
    </lineage>
</organism>
<dbReference type="EMBL" id="UINC01017406">
    <property type="protein sequence ID" value="SVA72119.1"/>
    <property type="molecule type" value="Genomic_DNA"/>
</dbReference>
<name>A0A381Y4V3_9ZZZZ</name>
<accession>A0A381Y4V3</accession>
<gene>
    <name evidence="1" type="ORF">METZ01_LOCUS124973</name>
</gene>
<proteinExistence type="predicted"/>
<protein>
    <submittedName>
        <fullName evidence="1">Uncharacterized protein</fullName>
    </submittedName>
</protein>